<evidence type="ECO:0000259" key="2">
    <source>
        <dbReference type="PROSITE" id="PS50157"/>
    </source>
</evidence>
<feature type="domain" description="C2H2-type" evidence="2">
    <location>
        <begin position="26"/>
        <end position="54"/>
    </location>
</feature>
<proteinExistence type="predicted"/>
<keyword evidence="1" id="KW-0479">Metal-binding</keyword>
<organism evidence="3 4">
    <name type="scientific">Mollisia scopiformis</name>
    <name type="common">Conifer needle endophyte fungus</name>
    <name type="synonym">Phialocephala scopiformis</name>
    <dbReference type="NCBI Taxonomy" id="149040"/>
    <lineage>
        <taxon>Eukaryota</taxon>
        <taxon>Fungi</taxon>
        <taxon>Dikarya</taxon>
        <taxon>Ascomycota</taxon>
        <taxon>Pezizomycotina</taxon>
        <taxon>Leotiomycetes</taxon>
        <taxon>Helotiales</taxon>
        <taxon>Mollisiaceae</taxon>
        <taxon>Mollisia</taxon>
    </lineage>
</organism>
<evidence type="ECO:0000256" key="1">
    <source>
        <dbReference type="PROSITE-ProRule" id="PRU00042"/>
    </source>
</evidence>
<evidence type="ECO:0000313" key="3">
    <source>
        <dbReference type="EMBL" id="KUJ12515.1"/>
    </source>
</evidence>
<dbReference type="GeneID" id="28825381"/>
<dbReference type="KEGG" id="psco:LY89DRAFT_688190"/>
<dbReference type="Gene3D" id="3.30.160.60">
    <property type="entry name" value="Classic Zinc Finger"/>
    <property type="match status" value="1"/>
</dbReference>
<dbReference type="SMART" id="SM00355">
    <property type="entry name" value="ZnF_C2H2"/>
    <property type="match status" value="3"/>
</dbReference>
<keyword evidence="1" id="KW-0862">Zinc</keyword>
<dbReference type="EMBL" id="KQ947424">
    <property type="protein sequence ID" value="KUJ12515.1"/>
    <property type="molecule type" value="Genomic_DNA"/>
</dbReference>
<sequence>MAPTKPLNVRWAKSFPTAHSSAAFSYTCTFTTSNKVCNKKFIRQCDLRRHEKNHGRAFKCSHCTRGFPSPKDRERHFNSRHKLTIKYFCPYEKCRDSMGPLSNGEILGSDDWGNGFKRKDHWRKHLQEEHRLSRETVGELQKNVAMPPTAVLRDEVWLAVLPPCISRTHRSSVSSEESKSVVKEEVRELVLESQDESDEMDDCEETIVVDSQPNGAWAEGYAEIVV</sequence>
<dbReference type="InParanoid" id="A0A194WX61"/>
<dbReference type="InterPro" id="IPR036236">
    <property type="entry name" value="Znf_C2H2_sf"/>
</dbReference>
<keyword evidence="1" id="KW-0863">Zinc-finger</keyword>
<gene>
    <name evidence="3" type="ORF">LY89DRAFT_688190</name>
</gene>
<keyword evidence="4" id="KW-1185">Reference proteome</keyword>
<name>A0A194WX61_MOLSC</name>
<accession>A0A194WX61</accession>
<dbReference type="OrthoDB" id="8922241at2759"/>
<protein>
    <recommendedName>
        <fullName evidence="2">C2H2-type domain-containing protein</fullName>
    </recommendedName>
</protein>
<reference evidence="3 4" key="1">
    <citation type="submission" date="2015-10" db="EMBL/GenBank/DDBJ databases">
        <title>Full genome of DAOMC 229536 Phialocephala scopiformis, a fungal endophyte of spruce producing the potent anti-insectan compound rugulosin.</title>
        <authorList>
            <consortium name="DOE Joint Genome Institute"/>
            <person name="Walker A.K."/>
            <person name="Frasz S.L."/>
            <person name="Seifert K.A."/>
            <person name="Miller J.D."/>
            <person name="Mondo S.J."/>
            <person name="Labutti K."/>
            <person name="Lipzen A."/>
            <person name="Dockter R."/>
            <person name="Kennedy M."/>
            <person name="Grigoriev I.V."/>
            <person name="Spatafora J.W."/>
        </authorList>
    </citation>
    <scope>NUCLEOTIDE SEQUENCE [LARGE SCALE GENOMIC DNA]</scope>
    <source>
        <strain evidence="3 4">CBS 120377</strain>
    </source>
</reference>
<dbReference type="GO" id="GO:0008270">
    <property type="term" value="F:zinc ion binding"/>
    <property type="evidence" value="ECO:0007669"/>
    <property type="project" value="UniProtKB-KW"/>
</dbReference>
<dbReference type="AlphaFoldDB" id="A0A194WX61"/>
<dbReference type="SUPFAM" id="SSF57667">
    <property type="entry name" value="beta-beta-alpha zinc fingers"/>
    <property type="match status" value="1"/>
</dbReference>
<evidence type="ECO:0000313" key="4">
    <source>
        <dbReference type="Proteomes" id="UP000070700"/>
    </source>
</evidence>
<dbReference type="InterPro" id="IPR013087">
    <property type="entry name" value="Znf_C2H2_type"/>
</dbReference>
<dbReference type="Proteomes" id="UP000070700">
    <property type="component" value="Unassembled WGS sequence"/>
</dbReference>
<dbReference type="PROSITE" id="PS00028">
    <property type="entry name" value="ZINC_FINGER_C2H2_1"/>
    <property type="match status" value="1"/>
</dbReference>
<dbReference type="PROSITE" id="PS50157">
    <property type="entry name" value="ZINC_FINGER_C2H2_2"/>
    <property type="match status" value="1"/>
</dbReference>
<dbReference type="RefSeq" id="XP_018066870.1">
    <property type="nucleotide sequence ID" value="XM_018215655.1"/>
</dbReference>